<sequence length="273" mass="28758">MSGAAFPARAAAALATLLALALGGGAAHAHTPYLLPASFEVEPTGTISVDAGFTEKFFLPDVAFGDTRFALTTPDGSVLPFGDVRQFKTRTVAEQQLPGAKGTYRLSTGPRLGAIFRSWDLNGKVEVARDPATPVPAGAKLLSHYQSLSISEAYVTAGAPTKAALAPSGQGLEIVPVTHPSDLFAGETFEFTVQFNGQPLAGQKVDIYRSAMDLASQHSAESLKTDAQGRIRYAMQQPGVYLALIRHRATAPVGAAAPMYGHNYTLTFRVLAP</sequence>
<evidence type="ECO:0008006" key="4">
    <source>
        <dbReference type="Google" id="ProtNLM"/>
    </source>
</evidence>
<name>A0ABU1ICB1_9BURK</name>
<dbReference type="Pfam" id="PF10670">
    <property type="entry name" value="DUF4198"/>
    <property type="match status" value="1"/>
</dbReference>
<proteinExistence type="predicted"/>
<dbReference type="Proteomes" id="UP001267710">
    <property type="component" value="Unassembled WGS sequence"/>
</dbReference>
<evidence type="ECO:0000313" key="2">
    <source>
        <dbReference type="EMBL" id="MDR6213924.1"/>
    </source>
</evidence>
<protein>
    <recommendedName>
        <fullName evidence="4">DUF4198 domain-containing protein</fullName>
    </recommendedName>
</protein>
<accession>A0ABU1ICB1</accession>
<reference evidence="2 3" key="1">
    <citation type="submission" date="2023-08" db="EMBL/GenBank/DDBJ databases">
        <title>Functional and genomic diversity of the sorghum phyllosphere microbiome.</title>
        <authorList>
            <person name="Shade A."/>
        </authorList>
    </citation>
    <scope>NUCLEOTIDE SEQUENCE [LARGE SCALE GENOMIC DNA]</scope>
    <source>
        <strain evidence="2 3">SORGH_AS_0335</strain>
    </source>
</reference>
<dbReference type="RefSeq" id="WP_309827830.1">
    <property type="nucleotide sequence ID" value="NZ_JAVIZX010000001.1"/>
</dbReference>
<dbReference type="EMBL" id="JAVIZX010000001">
    <property type="protein sequence ID" value="MDR6213924.1"/>
    <property type="molecule type" value="Genomic_DNA"/>
</dbReference>
<keyword evidence="1" id="KW-0732">Signal</keyword>
<organism evidence="2 3">
    <name type="scientific">Paracidovorax wautersii</name>
    <dbReference type="NCBI Taxonomy" id="1177982"/>
    <lineage>
        <taxon>Bacteria</taxon>
        <taxon>Pseudomonadati</taxon>
        <taxon>Pseudomonadota</taxon>
        <taxon>Betaproteobacteria</taxon>
        <taxon>Burkholderiales</taxon>
        <taxon>Comamonadaceae</taxon>
        <taxon>Paracidovorax</taxon>
    </lineage>
</organism>
<evidence type="ECO:0000313" key="3">
    <source>
        <dbReference type="Proteomes" id="UP001267710"/>
    </source>
</evidence>
<feature type="signal peptide" evidence="1">
    <location>
        <begin position="1"/>
        <end position="29"/>
    </location>
</feature>
<comment type="caution">
    <text evidence="2">The sequence shown here is derived from an EMBL/GenBank/DDBJ whole genome shotgun (WGS) entry which is preliminary data.</text>
</comment>
<gene>
    <name evidence="2" type="ORF">QE399_001613</name>
</gene>
<keyword evidence="3" id="KW-1185">Reference proteome</keyword>
<feature type="chain" id="PRO_5045331255" description="DUF4198 domain-containing protein" evidence="1">
    <location>
        <begin position="30"/>
        <end position="273"/>
    </location>
</feature>
<evidence type="ECO:0000256" key="1">
    <source>
        <dbReference type="SAM" id="SignalP"/>
    </source>
</evidence>
<dbReference type="InterPro" id="IPR019613">
    <property type="entry name" value="DUF4198"/>
</dbReference>